<comment type="caution">
    <text evidence="2">The sequence shown here is derived from an EMBL/GenBank/DDBJ whole genome shotgun (WGS) entry which is preliminary data.</text>
</comment>
<accession>A0A6A3PY05</accession>
<dbReference type="AlphaFoldDB" id="A0A6A3PY05"/>
<gene>
    <name evidence="2" type="ORF">PF007_g29097</name>
</gene>
<evidence type="ECO:0000313" key="2">
    <source>
        <dbReference type="EMBL" id="KAE9064703.1"/>
    </source>
</evidence>
<feature type="region of interest" description="Disordered" evidence="1">
    <location>
        <begin position="22"/>
        <end position="48"/>
    </location>
</feature>
<evidence type="ECO:0000313" key="3">
    <source>
        <dbReference type="Proteomes" id="UP000441208"/>
    </source>
</evidence>
<proteinExistence type="predicted"/>
<evidence type="ECO:0000256" key="1">
    <source>
        <dbReference type="SAM" id="MobiDB-lite"/>
    </source>
</evidence>
<sequence length="216" mass="23551">MDSVTRSTAVWTGIRRVLELTTGVLPPPPDPTEVGESPDRKKTFWGEPEEDQQVIRALTSATNSLDTVTSSTKDNWADLAEPTEAEDSFMVESSEDRQVIGSLKRAISSLDSVISSRGGSSAGRAVFTKTEDTSEGRQVVESLVRAISSLKSVIMLRGGATKDTPSRCLTEGEYTDRVPDVGFEHEFHDSSPDNEQPTSNVHMDYMEIQLGRGLGE</sequence>
<reference evidence="2 3" key="1">
    <citation type="submission" date="2018-08" db="EMBL/GenBank/DDBJ databases">
        <title>Genomic investigation of the strawberry pathogen Phytophthora fragariae indicates pathogenicity is determined by transcriptional variation in three key races.</title>
        <authorList>
            <person name="Adams T.M."/>
            <person name="Armitage A.D."/>
            <person name="Sobczyk M.K."/>
            <person name="Bates H.J."/>
            <person name="Dunwell J.M."/>
            <person name="Nellist C.F."/>
            <person name="Harrison R.J."/>
        </authorList>
    </citation>
    <scope>NUCLEOTIDE SEQUENCE [LARGE SCALE GENOMIC DNA]</scope>
    <source>
        <strain evidence="2 3">NOV-71</strain>
    </source>
</reference>
<protein>
    <submittedName>
        <fullName evidence="2">Uncharacterized protein</fullName>
    </submittedName>
</protein>
<organism evidence="2 3">
    <name type="scientific">Phytophthora fragariae</name>
    <dbReference type="NCBI Taxonomy" id="53985"/>
    <lineage>
        <taxon>Eukaryota</taxon>
        <taxon>Sar</taxon>
        <taxon>Stramenopiles</taxon>
        <taxon>Oomycota</taxon>
        <taxon>Peronosporomycetes</taxon>
        <taxon>Peronosporales</taxon>
        <taxon>Peronosporaceae</taxon>
        <taxon>Phytophthora</taxon>
    </lineage>
</organism>
<name>A0A6A3PY05_9STRA</name>
<dbReference type="Proteomes" id="UP000441208">
    <property type="component" value="Unassembled WGS sequence"/>
</dbReference>
<dbReference type="EMBL" id="QXFZ01004333">
    <property type="protein sequence ID" value="KAE9064703.1"/>
    <property type="molecule type" value="Genomic_DNA"/>
</dbReference>